<sequence>MEGSRRTAQYAAVRTDGLITREQHIRGKTTHTRNTERGYAAAPPEPSLEDLCNSCADRKTQRVKSRDDRGPPAPEGVGWGGEGRKALYLRGHAMPPAQEIKTRRRQDDADGRRGREREGEHVKAVGGGIVQLVARGRAWAHARDGMQWLENSSATGHPGSMAARGVIEWGKRDVAHGVRTALCSDNVTRGRAGALLGCRV</sequence>
<evidence type="ECO:0000313" key="2">
    <source>
        <dbReference type="EMBL" id="KAJ7703576.1"/>
    </source>
</evidence>
<dbReference type="AlphaFoldDB" id="A0AAD7GR83"/>
<proteinExistence type="predicted"/>
<accession>A0AAD7GR83</accession>
<comment type="caution">
    <text evidence="2">The sequence shown here is derived from an EMBL/GenBank/DDBJ whole genome shotgun (WGS) entry which is preliminary data.</text>
</comment>
<gene>
    <name evidence="2" type="ORF">B0H17DRAFT_1231397</name>
</gene>
<evidence type="ECO:0000313" key="3">
    <source>
        <dbReference type="Proteomes" id="UP001221757"/>
    </source>
</evidence>
<keyword evidence="3" id="KW-1185">Reference proteome</keyword>
<name>A0AAD7GR83_MYCRO</name>
<protein>
    <submittedName>
        <fullName evidence="2">Uncharacterized protein</fullName>
    </submittedName>
</protein>
<feature type="compositionally biased region" description="Basic and acidic residues" evidence="1">
    <location>
        <begin position="56"/>
        <end position="70"/>
    </location>
</feature>
<reference evidence="2" key="1">
    <citation type="submission" date="2023-03" db="EMBL/GenBank/DDBJ databases">
        <title>Massive genome expansion in bonnet fungi (Mycena s.s.) driven by repeated elements and novel gene families across ecological guilds.</title>
        <authorList>
            <consortium name="Lawrence Berkeley National Laboratory"/>
            <person name="Harder C.B."/>
            <person name="Miyauchi S."/>
            <person name="Viragh M."/>
            <person name="Kuo A."/>
            <person name="Thoen E."/>
            <person name="Andreopoulos B."/>
            <person name="Lu D."/>
            <person name="Skrede I."/>
            <person name="Drula E."/>
            <person name="Henrissat B."/>
            <person name="Morin E."/>
            <person name="Kohler A."/>
            <person name="Barry K."/>
            <person name="LaButti K."/>
            <person name="Morin E."/>
            <person name="Salamov A."/>
            <person name="Lipzen A."/>
            <person name="Mereny Z."/>
            <person name="Hegedus B."/>
            <person name="Baldrian P."/>
            <person name="Stursova M."/>
            <person name="Weitz H."/>
            <person name="Taylor A."/>
            <person name="Grigoriev I.V."/>
            <person name="Nagy L.G."/>
            <person name="Martin F."/>
            <person name="Kauserud H."/>
        </authorList>
    </citation>
    <scope>NUCLEOTIDE SEQUENCE</scope>
    <source>
        <strain evidence="2">CBHHK067</strain>
    </source>
</reference>
<feature type="region of interest" description="Disordered" evidence="1">
    <location>
        <begin position="22"/>
        <end position="120"/>
    </location>
</feature>
<dbReference type="Proteomes" id="UP001221757">
    <property type="component" value="Unassembled WGS sequence"/>
</dbReference>
<organism evidence="2 3">
    <name type="scientific">Mycena rosella</name>
    <name type="common">Pink bonnet</name>
    <name type="synonym">Agaricus rosellus</name>
    <dbReference type="NCBI Taxonomy" id="1033263"/>
    <lineage>
        <taxon>Eukaryota</taxon>
        <taxon>Fungi</taxon>
        <taxon>Dikarya</taxon>
        <taxon>Basidiomycota</taxon>
        <taxon>Agaricomycotina</taxon>
        <taxon>Agaricomycetes</taxon>
        <taxon>Agaricomycetidae</taxon>
        <taxon>Agaricales</taxon>
        <taxon>Marasmiineae</taxon>
        <taxon>Mycenaceae</taxon>
        <taxon>Mycena</taxon>
    </lineage>
</organism>
<feature type="compositionally biased region" description="Basic and acidic residues" evidence="1">
    <location>
        <begin position="105"/>
        <end position="120"/>
    </location>
</feature>
<evidence type="ECO:0000256" key="1">
    <source>
        <dbReference type="SAM" id="MobiDB-lite"/>
    </source>
</evidence>
<dbReference type="EMBL" id="JARKIE010000012">
    <property type="protein sequence ID" value="KAJ7703576.1"/>
    <property type="molecule type" value="Genomic_DNA"/>
</dbReference>